<evidence type="ECO:0000313" key="4">
    <source>
        <dbReference type="EMBL" id="KAK9693250.1"/>
    </source>
</evidence>
<organism evidence="4 5">
    <name type="scientific">Popillia japonica</name>
    <name type="common">Japanese beetle</name>
    <dbReference type="NCBI Taxonomy" id="7064"/>
    <lineage>
        <taxon>Eukaryota</taxon>
        <taxon>Metazoa</taxon>
        <taxon>Ecdysozoa</taxon>
        <taxon>Arthropoda</taxon>
        <taxon>Hexapoda</taxon>
        <taxon>Insecta</taxon>
        <taxon>Pterygota</taxon>
        <taxon>Neoptera</taxon>
        <taxon>Endopterygota</taxon>
        <taxon>Coleoptera</taxon>
        <taxon>Polyphaga</taxon>
        <taxon>Scarabaeiformia</taxon>
        <taxon>Scarabaeidae</taxon>
        <taxon>Rutelinae</taxon>
        <taxon>Popillia</taxon>
    </lineage>
</organism>
<accession>A0AAW1ITF5</accession>
<comment type="caution">
    <text evidence="4">The sequence shown here is derived from an EMBL/GenBank/DDBJ whole genome shotgun (WGS) entry which is preliminary data.</text>
</comment>
<evidence type="ECO:0000313" key="5">
    <source>
        <dbReference type="Proteomes" id="UP001458880"/>
    </source>
</evidence>
<feature type="region of interest" description="Disordered" evidence="2">
    <location>
        <begin position="81"/>
        <end position="102"/>
    </location>
</feature>
<feature type="compositionally biased region" description="Polar residues" evidence="2">
    <location>
        <begin position="85"/>
        <end position="96"/>
    </location>
</feature>
<dbReference type="Pfam" id="PF00098">
    <property type="entry name" value="zf-CCHC"/>
    <property type="match status" value="1"/>
</dbReference>
<evidence type="ECO:0000256" key="2">
    <source>
        <dbReference type="SAM" id="MobiDB-lite"/>
    </source>
</evidence>
<dbReference type="EMBL" id="JASPKY010000547">
    <property type="protein sequence ID" value="KAK9693250.1"/>
    <property type="molecule type" value="Genomic_DNA"/>
</dbReference>
<dbReference type="InterPro" id="IPR001878">
    <property type="entry name" value="Znf_CCHC"/>
</dbReference>
<proteinExistence type="predicted"/>
<sequence>MGFVKSRLLDGTLKVKARTGESNSQKGSSSNQVKFQATHFVCYKCGKVGHKISQCKNKEKYRNSTRGQSMSQRRGNRCIRRGRGMTSTENANQAEDQISVIA</sequence>
<reference evidence="4 5" key="1">
    <citation type="journal article" date="2024" name="BMC Genomics">
        <title>De novo assembly and annotation of Popillia japonica's genome with initial clues to its potential as an invasive pest.</title>
        <authorList>
            <person name="Cucini C."/>
            <person name="Boschi S."/>
            <person name="Funari R."/>
            <person name="Cardaioli E."/>
            <person name="Iannotti N."/>
            <person name="Marturano G."/>
            <person name="Paoli F."/>
            <person name="Bruttini M."/>
            <person name="Carapelli A."/>
            <person name="Frati F."/>
            <person name="Nardi F."/>
        </authorList>
    </citation>
    <scope>NUCLEOTIDE SEQUENCE [LARGE SCALE GENOMIC DNA]</scope>
    <source>
        <strain evidence="4">DMR45628</strain>
    </source>
</reference>
<keyword evidence="1" id="KW-0863">Zinc-finger</keyword>
<dbReference type="SMART" id="SM00343">
    <property type="entry name" value="ZnF_C2HC"/>
    <property type="match status" value="1"/>
</dbReference>
<evidence type="ECO:0000256" key="1">
    <source>
        <dbReference type="PROSITE-ProRule" id="PRU00047"/>
    </source>
</evidence>
<dbReference type="GO" id="GO:0003676">
    <property type="term" value="F:nucleic acid binding"/>
    <property type="evidence" value="ECO:0007669"/>
    <property type="project" value="InterPro"/>
</dbReference>
<name>A0AAW1ITF5_POPJA</name>
<keyword evidence="5" id="KW-1185">Reference proteome</keyword>
<dbReference type="InterPro" id="IPR036875">
    <property type="entry name" value="Znf_CCHC_sf"/>
</dbReference>
<dbReference type="Proteomes" id="UP001458880">
    <property type="component" value="Unassembled WGS sequence"/>
</dbReference>
<keyword evidence="1" id="KW-0862">Zinc</keyword>
<dbReference type="SUPFAM" id="SSF57756">
    <property type="entry name" value="Retrovirus zinc finger-like domains"/>
    <property type="match status" value="1"/>
</dbReference>
<keyword evidence="1" id="KW-0479">Metal-binding</keyword>
<protein>
    <submittedName>
        <fullName evidence="4">Zinc knuckle</fullName>
    </submittedName>
</protein>
<dbReference type="AlphaFoldDB" id="A0AAW1ITF5"/>
<dbReference type="PROSITE" id="PS50158">
    <property type="entry name" value="ZF_CCHC"/>
    <property type="match status" value="1"/>
</dbReference>
<evidence type="ECO:0000259" key="3">
    <source>
        <dbReference type="PROSITE" id="PS50158"/>
    </source>
</evidence>
<feature type="domain" description="CCHC-type" evidence="3">
    <location>
        <begin position="42"/>
        <end position="57"/>
    </location>
</feature>
<gene>
    <name evidence="4" type="ORF">QE152_g34300</name>
</gene>
<dbReference type="GO" id="GO:0008270">
    <property type="term" value="F:zinc ion binding"/>
    <property type="evidence" value="ECO:0007669"/>
    <property type="project" value="UniProtKB-KW"/>
</dbReference>